<dbReference type="OMA" id="CCHISKR"/>
<feature type="domain" description="Amidase" evidence="1">
    <location>
        <begin position="20"/>
        <end position="92"/>
    </location>
</feature>
<dbReference type="InterPro" id="IPR036928">
    <property type="entry name" value="AS_sf"/>
</dbReference>
<evidence type="ECO:0000313" key="2">
    <source>
        <dbReference type="EnsemblMetazoa" id="MESCA009816-PA"/>
    </source>
</evidence>
<evidence type="ECO:0000259" key="1">
    <source>
        <dbReference type="Pfam" id="PF01425"/>
    </source>
</evidence>
<dbReference type="PANTHER" id="PTHR43372:SF4">
    <property type="entry name" value="FATTY-ACID AMIDE HYDROLASE 2"/>
    <property type="match status" value="1"/>
</dbReference>
<dbReference type="PANTHER" id="PTHR43372">
    <property type="entry name" value="FATTY-ACID AMIDE HYDROLASE"/>
    <property type="match status" value="1"/>
</dbReference>
<dbReference type="SUPFAM" id="SSF75304">
    <property type="entry name" value="Amidase signature (AS) enzymes"/>
    <property type="match status" value="1"/>
</dbReference>
<accession>T1H0W9</accession>
<evidence type="ECO:0000313" key="3">
    <source>
        <dbReference type="Proteomes" id="UP000015102"/>
    </source>
</evidence>
<dbReference type="InterPro" id="IPR023631">
    <property type="entry name" value="Amidase_dom"/>
</dbReference>
<protein>
    <recommendedName>
        <fullName evidence="1">Amidase domain-containing protein</fullName>
    </recommendedName>
</protein>
<dbReference type="Proteomes" id="UP000015102">
    <property type="component" value="Unassembled WGS sequence"/>
</dbReference>
<dbReference type="Gene3D" id="3.90.1300.10">
    <property type="entry name" value="Amidase signature (AS) domain"/>
    <property type="match status" value="1"/>
</dbReference>
<dbReference type="EnsemblMetazoa" id="MESCA009816-RA">
    <property type="protein sequence ID" value="MESCA009816-PA"/>
    <property type="gene ID" value="MESCA009816"/>
</dbReference>
<dbReference type="STRING" id="36166.T1H0W9"/>
<dbReference type="HOGENOM" id="CLU_2365577_0_0_1"/>
<dbReference type="GO" id="GO:0012505">
    <property type="term" value="C:endomembrane system"/>
    <property type="evidence" value="ECO:0007669"/>
    <property type="project" value="TreeGrafter"/>
</dbReference>
<keyword evidence="3" id="KW-1185">Reference proteome</keyword>
<organism evidence="2 3">
    <name type="scientific">Megaselia scalaris</name>
    <name type="common">Humpbacked fly</name>
    <name type="synonym">Phora scalaris</name>
    <dbReference type="NCBI Taxonomy" id="36166"/>
    <lineage>
        <taxon>Eukaryota</taxon>
        <taxon>Metazoa</taxon>
        <taxon>Ecdysozoa</taxon>
        <taxon>Arthropoda</taxon>
        <taxon>Hexapoda</taxon>
        <taxon>Insecta</taxon>
        <taxon>Pterygota</taxon>
        <taxon>Neoptera</taxon>
        <taxon>Endopterygota</taxon>
        <taxon>Diptera</taxon>
        <taxon>Brachycera</taxon>
        <taxon>Muscomorpha</taxon>
        <taxon>Platypezoidea</taxon>
        <taxon>Phoridae</taxon>
        <taxon>Megaseliini</taxon>
        <taxon>Megaselia</taxon>
    </lineage>
</organism>
<dbReference type="EMBL" id="CAQQ02089222">
    <property type="status" value="NOT_ANNOTATED_CDS"/>
    <property type="molecule type" value="Genomic_DNA"/>
</dbReference>
<reference evidence="2" key="2">
    <citation type="submission" date="2015-06" db="UniProtKB">
        <authorList>
            <consortium name="EnsemblMetazoa"/>
        </authorList>
    </citation>
    <scope>IDENTIFICATION</scope>
</reference>
<sequence>MHSAVELASKIRNQEITSLEVTQAFIGRIKEVNTIINCVVDDCFEEALQAAKDADELIASEKYTLDELEKEKPFLGVPISVKDQISSKGLINCGGF</sequence>
<reference evidence="3" key="1">
    <citation type="submission" date="2013-02" db="EMBL/GenBank/DDBJ databases">
        <authorList>
            <person name="Hughes D."/>
        </authorList>
    </citation>
    <scope>NUCLEOTIDE SEQUENCE</scope>
    <source>
        <strain>Durham</strain>
        <strain evidence="3">NC isolate 2 -- Noor lab</strain>
    </source>
</reference>
<dbReference type="Pfam" id="PF01425">
    <property type="entry name" value="Amidase"/>
    <property type="match status" value="1"/>
</dbReference>
<proteinExistence type="predicted"/>
<dbReference type="InterPro" id="IPR052739">
    <property type="entry name" value="FAAH2"/>
</dbReference>
<name>T1H0W9_MEGSC</name>
<dbReference type="AlphaFoldDB" id="T1H0W9"/>